<feature type="chain" id="PRO_5042897162" description="Serpin domain-containing protein" evidence="5">
    <location>
        <begin position="20"/>
        <end position="389"/>
    </location>
</feature>
<evidence type="ECO:0000256" key="3">
    <source>
        <dbReference type="ARBA" id="ARBA00022900"/>
    </source>
</evidence>
<organism evidence="7 8">
    <name type="scientific">Aquatica leii</name>
    <dbReference type="NCBI Taxonomy" id="1421715"/>
    <lineage>
        <taxon>Eukaryota</taxon>
        <taxon>Metazoa</taxon>
        <taxon>Ecdysozoa</taxon>
        <taxon>Arthropoda</taxon>
        <taxon>Hexapoda</taxon>
        <taxon>Insecta</taxon>
        <taxon>Pterygota</taxon>
        <taxon>Neoptera</taxon>
        <taxon>Endopterygota</taxon>
        <taxon>Coleoptera</taxon>
        <taxon>Polyphaga</taxon>
        <taxon>Elateriformia</taxon>
        <taxon>Elateroidea</taxon>
        <taxon>Lampyridae</taxon>
        <taxon>Luciolinae</taxon>
        <taxon>Aquatica</taxon>
    </lineage>
</organism>
<gene>
    <name evidence="7" type="ORF">RN001_005205</name>
</gene>
<feature type="domain" description="Serpin" evidence="6">
    <location>
        <begin position="36"/>
        <end position="387"/>
    </location>
</feature>
<dbReference type="PANTHER" id="PTHR11461">
    <property type="entry name" value="SERINE PROTEASE INHIBITOR, SERPIN"/>
    <property type="match status" value="1"/>
</dbReference>
<dbReference type="InterPro" id="IPR023796">
    <property type="entry name" value="Serpin_dom"/>
</dbReference>
<dbReference type="InterPro" id="IPR042185">
    <property type="entry name" value="Serpin_sf_2"/>
</dbReference>
<dbReference type="Pfam" id="PF00079">
    <property type="entry name" value="Serpin"/>
    <property type="match status" value="1"/>
</dbReference>
<dbReference type="GO" id="GO:0004867">
    <property type="term" value="F:serine-type endopeptidase inhibitor activity"/>
    <property type="evidence" value="ECO:0007669"/>
    <property type="project" value="UniProtKB-KW"/>
</dbReference>
<proteinExistence type="inferred from homology"/>
<protein>
    <recommendedName>
        <fullName evidence="6">Serpin domain-containing protein</fullName>
    </recommendedName>
</protein>
<dbReference type="Gene3D" id="2.30.39.10">
    <property type="entry name" value="Alpha-1-antitrypsin, domain 1"/>
    <property type="match status" value="2"/>
</dbReference>
<sequence>MKIYVCLLSLFLIILQVHAKCGLLCEFAIANKKFTADVYEHAINQQEGNFLICPLSVQIIMGLVRFGARGNTASELTLHINKSNEEIGNMFIQLTDNLRNSSKVILTSANSIFLSNKYVINKDYNKVANIVFKATVNNVDFTKPKVAIDYINAWVEENTHNKIKNVLSKNSVSVDTAALLINTMYFHGNWIYQFDPHSTHKSKFYVNKHRTVDVDMMATDEYYNYYDDKKLNAQFIEFPFEGGDITMTIILPKERFGLFNLETQIFDILAVPQYQREKVEVFIPKFQVESEINIKSILQAMGVKSAFNRNADFSEISDSQPPLIIDNIVQKTFLEINEKGATAAASTAVVMTTLSLPWHTFHANHPFLYYLKHKINGIIFIGRYISPDV</sequence>
<name>A0AAN7PJI0_9COLE</name>
<dbReference type="InterPro" id="IPR023795">
    <property type="entry name" value="Serpin_CS"/>
</dbReference>
<evidence type="ECO:0000256" key="5">
    <source>
        <dbReference type="SAM" id="SignalP"/>
    </source>
</evidence>
<evidence type="ECO:0000256" key="1">
    <source>
        <dbReference type="ARBA" id="ARBA00009500"/>
    </source>
</evidence>
<dbReference type="PANTHER" id="PTHR11461:SF211">
    <property type="entry name" value="GH10112P-RELATED"/>
    <property type="match status" value="1"/>
</dbReference>
<dbReference type="GO" id="GO:0005615">
    <property type="term" value="C:extracellular space"/>
    <property type="evidence" value="ECO:0007669"/>
    <property type="project" value="InterPro"/>
</dbReference>
<dbReference type="InterPro" id="IPR036186">
    <property type="entry name" value="Serpin_sf"/>
</dbReference>
<dbReference type="PROSITE" id="PS00284">
    <property type="entry name" value="SERPIN"/>
    <property type="match status" value="1"/>
</dbReference>
<dbReference type="SUPFAM" id="SSF56574">
    <property type="entry name" value="Serpins"/>
    <property type="match status" value="1"/>
</dbReference>
<comment type="caution">
    <text evidence="7">The sequence shown here is derived from an EMBL/GenBank/DDBJ whole genome shotgun (WGS) entry which is preliminary data.</text>
</comment>
<keyword evidence="8" id="KW-1185">Reference proteome</keyword>
<dbReference type="Gene3D" id="3.30.497.10">
    <property type="entry name" value="Antithrombin, subunit I, domain 2"/>
    <property type="match status" value="1"/>
</dbReference>
<evidence type="ECO:0000259" key="6">
    <source>
        <dbReference type="SMART" id="SM00093"/>
    </source>
</evidence>
<accession>A0AAN7PJI0</accession>
<dbReference type="EMBL" id="JARPUR010000002">
    <property type="protein sequence ID" value="KAK4881886.1"/>
    <property type="molecule type" value="Genomic_DNA"/>
</dbReference>
<evidence type="ECO:0000313" key="8">
    <source>
        <dbReference type="Proteomes" id="UP001353858"/>
    </source>
</evidence>
<dbReference type="InterPro" id="IPR042178">
    <property type="entry name" value="Serpin_sf_1"/>
</dbReference>
<comment type="similarity">
    <text evidence="1 4">Belongs to the serpin family.</text>
</comment>
<dbReference type="AlphaFoldDB" id="A0AAN7PJI0"/>
<evidence type="ECO:0000256" key="2">
    <source>
        <dbReference type="ARBA" id="ARBA00022690"/>
    </source>
</evidence>
<evidence type="ECO:0000256" key="4">
    <source>
        <dbReference type="RuleBase" id="RU000411"/>
    </source>
</evidence>
<keyword evidence="5" id="KW-0732">Signal</keyword>
<keyword evidence="3" id="KW-0722">Serine protease inhibitor</keyword>
<evidence type="ECO:0000313" key="7">
    <source>
        <dbReference type="EMBL" id="KAK4881886.1"/>
    </source>
</evidence>
<keyword evidence="2" id="KW-0646">Protease inhibitor</keyword>
<dbReference type="SMART" id="SM00093">
    <property type="entry name" value="SERPIN"/>
    <property type="match status" value="1"/>
</dbReference>
<reference evidence="8" key="1">
    <citation type="submission" date="2023-01" db="EMBL/GenBank/DDBJ databases">
        <title>Key to firefly adult light organ development and bioluminescence: homeobox transcription factors regulate luciferase expression and transportation to peroxisome.</title>
        <authorList>
            <person name="Fu X."/>
        </authorList>
    </citation>
    <scope>NUCLEOTIDE SEQUENCE [LARGE SCALE GENOMIC DNA]</scope>
</reference>
<dbReference type="InterPro" id="IPR000215">
    <property type="entry name" value="Serpin_fam"/>
</dbReference>
<feature type="signal peptide" evidence="5">
    <location>
        <begin position="1"/>
        <end position="19"/>
    </location>
</feature>
<dbReference type="Proteomes" id="UP001353858">
    <property type="component" value="Unassembled WGS sequence"/>
</dbReference>